<dbReference type="FunFam" id="3.40.50.720:FF:000084">
    <property type="entry name" value="Short-chain dehydrogenase reductase"/>
    <property type="match status" value="1"/>
</dbReference>
<dbReference type="PRINTS" id="PR00080">
    <property type="entry name" value="SDRFAMILY"/>
</dbReference>
<dbReference type="CDD" id="cd05233">
    <property type="entry name" value="SDR_c"/>
    <property type="match status" value="1"/>
</dbReference>
<dbReference type="Proteomes" id="UP000253426">
    <property type="component" value="Unassembled WGS sequence"/>
</dbReference>
<dbReference type="OrthoDB" id="9803333at2"/>
<dbReference type="PANTHER" id="PTHR24321">
    <property type="entry name" value="DEHYDROGENASES, SHORT CHAIN"/>
    <property type="match status" value="1"/>
</dbReference>
<evidence type="ECO:0000256" key="2">
    <source>
        <dbReference type="ARBA" id="ARBA00023002"/>
    </source>
</evidence>
<dbReference type="EMBL" id="QNRR01000003">
    <property type="protein sequence ID" value="RBP45280.1"/>
    <property type="molecule type" value="Genomic_DNA"/>
</dbReference>
<dbReference type="PRINTS" id="PR00081">
    <property type="entry name" value="GDHRDH"/>
</dbReference>
<reference evidence="3 4" key="1">
    <citation type="submission" date="2018-06" db="EMBL/GenBank/DDBJ databases">
        <title>Genomic Encyclopedia of Type Strains, Phase IV (KMG-IV): sequencing the most valuable type-strain genomes for metagenomic binning, comparative biology and taxonomic classification.</title>
        <authorList>
            <person name="Goeker M."/>
        </authorList>
    </citation>
    <scope>NUCLEOTIDE SEQUENCE [LARGE SCALE GENOMIC DNA]</scope>
    <source>
        <strain evidence="3 4">DSM 25532</strain>
    </source>
</reference>
<evidence type="ECO:0000313" key="3">
    <source>
        <dbReference type="EMBL" id="RBP45280.1"/>
    </source>
</evidence>
<dbReference type="GO" id="GO:0016491">
    <property type="term" value="F:oxidoreductase activity"/>
    <property type="evidence" value="ECO:0007669"/>
    <property type="project" value="UniProtKB-KW"/>
</dbReference>
<dbReference type="PANTHER" id="PTHR24321:SF8">
    <property type="entry name" value="ESTRADIOL 17-BETA-DEHYDROGENASE 8-RELATED"/>
    <property type="match status" value="1"/>
</dbReference>
<keyword evidence="2" id="KW-0560">Oxidoreductase</keyword>
<dbReference type="PROSITE" id="PS00061">
    <property type="entry name" value="ADH_SHORT"/>
    <property type="match status" value="1"/>
</dbReference>
<dbReference type="SUPFAM" id="SSF51735">
    <property type="entry name" value="NAD(P)-binding Rossmann-fold domains"/>
    <property type="match status" value="1"/>
</dbReference>
<comment type="caution">
    <text evidence="3">The sequence shown here is derived from an EMBL/GenBank/DDBJ whole genome shotgun (WGS) entry which is preliminary data.</text>
</comment>
<dbReference type="InterPro" id="IPR002347">
    <property type="entry name" value="SDR_fam"/>
</dbReference>
<dbReference type="NCBIfam" id="NF005559">
    <property type="entry name" value="PRK07231.1"/>
    <property type="match status" value="1"/>
</dbReference>
<keyword evidence="4" id="KW-1185">Reference proteome</keyword>
<name>A0A366HP39_9BACT</name>
<protein>
    <submittedName>
        <fullName evidence="3">NAD(P)-dependent dehydrogenase (Short-subunit alcohol dehydrogenase family)</fullName>
    </submittedName>
</protein>
<dbReference type="Pfam" id="PF13561">
    <property type="entry name" value="adh_short_C2"/>
    <property type="match status" value="1"/>
</dbReference>
<evidence type="ECO:0000313" key="4">
    <source>
        <dbReference type="Proteomes" id="UP000253426"/>
    </source>
</evidence>
<dbReference type="Gene3D" id="3.40.50.720">
    <property type="entry name" value="NAD(P)-binding Rossmann-like Domain"/>
    <property type="match status" value="1"/>
</dbReference>
<sequence length="257" mass="26942">MFSLSGKTAIITGAGSGIGKAIAVAFAKQGAHVEVLDLNESTAAEVVSEIKSTGGSAAASACDVADASSVEAAFEAAWKRQQHLDILVNNAGIAHVGNVLNTSEADLDRIYNVNVKGVAHCLKAGVQRMLTSGGGVVLNLCSIAALMGIGDRFAYSMSKGAVLAMTYNVAQDYMKQNIRCNALCPGRIHTPFVDGFIKKNYPDRVDEMFEKLSKTQPIGRMGTPEEVAAAAVFLCSDEASFITGVAYPVDGGTLYLR</sequence>
<gene>
    <name evidence="3" type="ORF">DES53_103278</name>
</gene>
<comment type="similarity">
    <text evidence="1">Belongs to the short-chain dehydrogenases/reductases (SDR) family.</text>
</comment>
<dbReference type="InterPro" id="IPR020904">
    <property type="entry name" value="Sc_DH/Rdtase_CS"/>
</dbReference>
<accession>A0A366HP39</accession>
<dbReference type="AlphaFoldDB" id="A0A366HP39"/>
<organism evidence="3 4">
    <name type="scientific">Roseimicrobium gellanilyticum</name>
    <dbReference type="NCBI Taxonomy" id="748857"/>
    <lineage>
        <taxon>Bacteria</taxon>
        <taxon>Pseudomonadati</taxon>
        <taxon>Verrucomicrobiota</taxon>
        <taxon>Verrucomicrobiia</taxon>
        <taxon>Verrucomicrobiales</taxon>
        <taxon>Verrucomicrobiaceae</taxon>
        <taxon>Roseimicrobium</taxon>
    </lineage>
</organism>
<dbReference type="InterPro" id="IPR036291">
    <property type="entry name" value="NAD(P)-bd_dom_sf"/>
</dbReference>
<dbReference type="RefSeq" id="WP_113958407.1">
    <property type="nucleotide sequence ID" value="NZ_QNRR01000003.1"/>
</dbReference>
<evidence type="ECO:0000256" key="1">
    <source>
        <dbReference type="ARBA" id="ARBA00006484"/>
    </source>
</evidence>
<proteinExistence type="inferred from homology"/>